<dbReference type="EMBL" id="JABCKV010000463">
    <property type="protein sequence ID" value="KAG5640880.1"/>
    <property type="molecule type" value="Genomic_DNA"/>
</dbReference>
<gene>
    <name evidence="1" type="ORF">DXG03_006748</name>
</gene>
<evidence type="ECO:0000313" key="2">
    <source>
        <dbReference type="Proteomes" id="UP000775547"/>
    </source>
</evidence>
<comment type="caution">
    <text evidence="1">The sequence shown here is derived from an EMBL/GenBank/DDBJ whole genome shotgun (WGS) entry which is preliminary data.</text>
</comment>
<sequence>MAELRKYSLGNFHKDLRLSEVDSASDSSDGSMTTEEDMEPVELVFVFIGGSDKMESTEHVLECDIPVVESRVVKPIPEPWEDSDFVSAATKAFRKMENTLAFWAAGVTITPRWFNSLNIKVW</sequence>
<reference evidence="1" key="1">
    <citation type="submission" date="2020-07" db="EMBL/GenBank/DDBJ databases">
        <authorList>
            <person name="Nieuwenhuis M."/>
            <person name="Van De Peppel L.J.J."/>
        </authorList>
    </citation>
    <scope>NUCLEOTIDE SEQUENCE</scope>
    <source>
        <strain evidence="1">AP01</strain>
        <tissue evidence="1">Mycelium</tissue>
    </source>
</reference>
<accession>A0A9P7G102</accession>
<dbReference type="Proteomes" id="UP000775547">
    <property type="component" value="Unassembled WGS sequence"/>
</dbReference>
<keyword evidence="2" id="KW-1185">Reference proteome</keyword>
<dbReference type="AlphaFoldDB" id="A0A9P7G102"/>
<protein>
    <submittedName>
        <fullName evidence="1">Uncharacterized protein</fullName>
    </submittedName>
</protein>
<name>A0A9P7G102_9AGAR</name>
<reference evidence="1" key="2">
    <citation type="submission" date="2021-10" db="EMBL/GenBank/DDBJ databases">
        <title>Phylogenomics reveals ancestral predisposition of the termite-cultivated fungus Termitomyces towards a domesticated lifestyle.</title>
        <authorList>
            <person name="Auxier B."/>
            <person name="Grum-Grzhimaylo A."/>
            <person name="Cardenas M.E."/>
            <person name="Lodge J.D."/>
            <person name="Laessoe T."/>
            <person name="Pedersen O."/>
            <person name="Smith M.E."/>
            <person name="Kuyper T.W."/>
            <person name="Franco-Molano E.A."/>
            <person name="Baroni T.J."/>
            <person name="Aanen D.K."/>
        </authorList>
    </citation>
    <scope>NUCLEOTIDE SEQUENCE</scope>
    <source>
        <strain evidence="1">AP01</strain>
        <tissue evidence="1">Mycelium</tissue>
    </source>
</reference>
<evidence type="ECO:0000313" key="1">
    <source>
        <dbReference type="EMBL" id="KAG5640880.1"/>
    </source>
</evidence>
<proteinExistence type="predicted"/>
<organism evidence="1 2">
    <name type="scientific">Asterophora parasitica</name>
    <dbReference type="NCBI Taxonomy" id="117018"/>
    <lineage>
        <taxon>Eukaryota</taxon>
        <taxon>Fungi</taxon>
        <taxon>Dikarya</taxon>
        <taxon>Basidiomycota</taxon>
        <taxon>Agaricomycotina</taxon>
        <taxon>Agaricomycetes</taxon>
        <taxon>Agaricomycetidae</taxon>
        <taxon>Agaricales</taxon>
        <taxon>Tricholomatineae</taxon>
        <taxon>Lyophyllaceae</taxon>
        <taxon>Asterophora</taxon>
    </lineage>
</organism>